<evidence type="ECO:0000313" key="2">
    <source>
        <dbReference type="Proteomes" id="UP000216345"/>
    </source>
</evidence>
<reference evidence="1 2" key="1">
    <citation type="submission" date="2017-07" db="EMBL/GenBank/DDBJ databases">
        <title>Phylogenetic study on the rhizospheric bacterium Ochrobactrum sp. A44.</title>
        <authorList>
            <person name="Krzyzanowska D.M."/>
            <person name="Ossowicki A."/>
            <person name="Rajewska M."/>
            <person name="Maciag T."/>
            <person name="Kaczynski Z."/>
            <person name="Czerwicka M."/>
            <person name="Jafra S."/>
        </authorList>
    </citation>
    <scope>NUCLEOTIDE SEQUENCE [LARGE SCALE GENOMIC DNA]</scope>
    <source>
        <strain evidence="1 2">PR17</strain>
    </source>
</reference>
<name>A0A256EZN5_9HYPH</name>
<sequence length="46" mass="5329">MFNAHLDHFVLLNPNQIYLSCCQTDSTRLLFLVTSVNTLVNLTRDF</sequence>
<dbReference type="EMBL" id="NNRK01000035">
    <property type="protein sequence ID" value="OYR08045.1"/>
    <property type="molecule type" value="Genomic_DNA"/>
</dbReference>
<evidence type="ECO:0000313" key="1">
    <source>
        <dbReference type="EMBL" id="OYR08045.1"/>
    </source>
</evidence>
<dbReference type="Proteomes" id="UP000216345">
    <property type="component" value="Unassembled WGS sequence"/>
</dbReference>
<accession>A0A256EZN5</accession>
<comment type="caution">
    <text evidence="1">The sequence shown here is derived from an EMBL/GenBank/DDBJ whole genome shotgun (WGS) entry which is preliminary data.</text>
</comment>
<keyword evidence="2" id="KW-1185">Reference proteome</keyword>
<protein>
    <submittedName>
        <fullName evidence="1">Uncharacterized protein</fullName>
    </submittedName>
</protein>
<gene>
    <name evidence="1" type="ORF">CEV32_2756</name>
</gene>
<proteinExistence type="predicted"/>
<dbReference type="AlphaFoldDB" id="A0A256EZN5"/>
<organism evidence="1 2">
    <name type="scientific">Brucella rhizosphaerae</name>
    <dbReference type="NCBI Taxonomy" id="571254"/>
    <lineage>
        <taxon>Bacteria</taxon>
        <taxon>Pseudomonadati</taxon>
        <taxon>Pseudomonadota</taxon>
        <taxon>Alphaproteobacteria</taxon>
        <taxon>Hyphomicrobiales</taxon>
        <taxon>Brucellaceae</taxon>
        <taxon>Brucella/Ochrobactrum group</taxon>
        <taxon>Brucella</taxon>
    </lineage>
</organism>